<reference evidence="1 2" key="1">
    <citation type="journal article" date="2019" name="Nat. Plants">
        <title>Stout camphor tree genome fills gaps in understanding of flowering plant genome evolution.</title>
        <authorList>
            <person name="Chaw S.M."/>
            <person name="Liu Y.C."/>
            <person name="Wu Y.W."/>
            <person name="Wang H.Y."/>
            <person name="Lin C.I."/>
            <person name="Wu C.S."/>
            <person name="Ke H.M."/>
            <person name="Chang L.Y."/>
            <person name="Hsu C.Y."/>
            <person name="Yang H.T."/>
            <person name="Sudianto E."/>
            <person name="Hsu M.H."/>
            <person name="Wu K.P."/>
            <person name="Wang L.N."/>
            <person name="Leebens-Mack J.H."/>
            <person name="Tsai I.J."/>
        </authorList>
    </citation>
    <scope>NUCLEOTIDE SEQUENCE [LARGE SCALE GENOMIC DNA]</scope>
    <source>
        <strain evidence="2">cv. Chaw 1501</strain>
        <tissue evidence="1">Young leaves</tissue>
    </source>
</reference>
<name>A0A3S3Q2H2_9MAGN</name>
<accession>A0A3S3Q2H2</accession>
<evidence type="ECO:0000313" key="1">
    <source>
        <dbReference type="EMBL" id="RWR77422.1"/>
    </source>
</evidence>
<organism evidence="1 2">
    <name type="scientific">Cinnamomum micranthum f. kanehirae</name>
    <dbReference type="NCBI Taxonomy" id="337451"/>
    <lineage>
        <taxon>Eukaryota</taxon>
        <taxon>Viridiplantae</taxon>
        <taxon>Streptophyta</taxon>
        <taxon>Embryophyta</taxon>
        <taxon>Tracheophyta</taxon>
        <taxon>Spermatophyta</taxon>
        <taxon>Magnoliopsida</taxon>
        <taxon>Magnoliidae</taxon>
        <taxon>Laurales</taxon>
        <taxon>Lauraceae</taxon>
        <taxon>Cinnamomum</taxon>
    </lineage>
</organism>
<proteinExistence type="predicted"/>
<keyword evidence="2" id="KW-1185">Reference proteome</keyword>
<evidence type="ECO:0000313" key="2">
    <source>
        <dbReference type="Proteomes" id="UP000283530"/>
    </source>
</evidence>
<protein>
    <submittedName>
        <fullName evidence="1">Uncharacterized protein</fullName>
    </submittedName>
</protein>
<gene>
    <name evidence="1" type="ORF">CKAN_00590900</name>
</gene>
<dbReference type="Proteomes" id="UP000283530">
    <property type="component" value="Unassembled WGS sequence"/>
</dbReference>
<sequence length="382" mass="39048">MCHPDVSLLGFNYGPKQDGWLVLWVSPPAAPPLPPPSAMPLPPPENVTTSKPCICSPTNHPGSFRCRHHHSSYEWVGGNQTPFSSPKVAPLDARTPRPASSITAKVPKAAPARPGHFQVALAVPTAISSGLKPGAPSSVNAVSPRLARSLLLLHVQAPQFGHSCLSLAPSSAASASTPSAKGAQFSHCCLSSPSARHRCCSCSAGASPCRCQGRPCQGARSSITAAPLAGLPSQGRPCQGARSSIAAAPLAGLPSQGRPCQGARSSIAAAPLAGRPSQGRPCQGARSSIAAAPLAGRPSQGRPCQGARSSVVAAPWLGAQARGAHARAPAAAAARLCCLLRSTLKSVTCCNPESESKICPNLGGLFRKKKKGQIQKANKNQI</sequence>
<dbReference type="OrthoDB" id="1740896at2759"/>
<comment type="caution">
    <text evidence="1">The sequence shown here is derived from an EMBL/GenBank/DDBJ whole genome shotgun (WGS) entry which is preliminary data.</text>
</comment>
<dbReference type="EMBL" id="QPKB01000002">
    <property type="protein sequence ID" value="RWR77422.1"/>
    <property type="molecule type" value="Genomic_DNA"/>
</dbReference>
<dbReference type="AlphaFoldDB" id="A0A3S3Q2H2"/>